<evidence type="ECO:0000256" key="1">
    <source>
        <dbReference type="ARBA" id="ARBA00001968"/>
    </source>
</evidence>
<comment type="subcellular location">
    <subcellularLocation>
        <location evidence="2">Nucleus</location>
    </subcellularLocation>
</comment>
<dbReference type="InterPro" id="IPR027806">
    <property type="entry name" value="HARBI1_dom"/>
</dbReference>
<evidence type="ECO:0000313" key="10">
    <source>
        <dbReference type="Proteomes" id="UP001148838"/>
    </source>
</evidence>
<comment type="similarity">
    <text evidence="3">Belongs to the HARBI1 family.</text>
</comment>
<evidence type="ECO:0000256" key="6">
    <source>
        <dbReference type="ARBA" id="ARBA00022801"/>
    </source>
</evidence>
<reference evidence="9 10" key="1">
    <citation type="journal article" date="2022" name="Allergy">
        <title>Genome assembly and annotation of Periplaneta americana reveal a comprehensive cockroach allergen profile.</title>
        <authorList>
            <person name="Wang L."/>
            <person name="Xiong Q."/>
            <person name="Saelim N."/>
            <person name="Wang L."/>
            <person name="Nong W."/>
            <person name="Wan A.T."/>
            <person name="Shi M."/>
            <person name="Liu X."/>
            <person name="Cao Q."/>
            <person name="Hui J.H.L."/>
            <person name="Sookrung N."/>
            <person name="Leung T.F."/>
            <person name="Tungtrongchitr A."/>
            <person name="Tsui S.K.W."/>
        </authorList>
    </citation>
    <scope>NUCLEOTIDE SEQUENCE [LARGE SCALE GENOMIC DNA]</scope>
    <source>
        <strain evidence="9">PWHHKU_190912</strain>
    </source>
</reference>
<evidence type="ECO:0000256" key="3">
    <source>
        <dbReference type="ARBA" id="ARBA00006958"/>
    </source>
</evidence>
<dbReference type="PANTHER" id="PTHR22930:SF269">
    <property type="entry name" value="NUCLEASE HARBI1-LIKE PROTEIN"/>
    <property type="match status" value="1"/>
</dbReference>
<keyword evidence="10" id="KW-1185">Reference proteome</keyword>
<dbReference type="PANTHER" id="PTHR22930">
    <property type="match status" value="1"/>
</dbReference>
<dbReference type="EMBL" id="JAJSOF020000043">
    <property type="protein sequence ID" value="KAJ4425474.1"/>
    <property type="molecule type" value="Genomic_DNA"/>
</dbReference>
<name>A0ABQ8RUR7_PERAM</name>
<dbReference type="Proteomes" id="UP001148838">
    <property type="component" value="Unassembled WGS sequence"/>
</dbReference>
<evidence type="ECO:0000313" key="9">
    <source>
        <dbReference type="EMBL" id="KAJ4425474.1"/>
    </source>
</evidence>
<accession>A0ABQ8RUR7</accession>
<proteinExistence type="inferred from homology"/>
<evidence type="ECO:0000256" key="4">
    <source>
        <dbReference type="ARBA" id="ARBA00022722"/>
    </source>
</evidence>
<evidence type="ECO:0000256" key="5">
    <source>
        <dbReference type="ARBA" id="ARBA00022723"/>
    </source>
</evidence>
<dbReference type="Pfam" id="PF13359">
    <property type="entry name" value="DDE_Tnp_4"/>
    <property type="match status" value="1"/>
</dbReference>
<feature type="domain" description="DDE Tnp4" evidence="8">
    <location>
        <begin position="29"/>
        <end position="193"/>
    </location>
</feature>
<keyword evidence="6" id="KW-0378">Hydrolase</keyword>
<protein>
    <recommendedName>
        <fullName evidence="8">DDE Tnp4 domain-containing protein</fullName>
    </recommendedName>
</protein>
<keyword evidence="5" id="KW-0479">Metal-binding</keyword>
<keyword evidence="4" id="KW-0540">Nuclease</keyword>
<keyword evidence="7" id="KW-0539">Nucleus</keyword>
<evidence type="ECO:0000256" key="7">
    <source>
        <dbReference type="ARBA" id="ARBA00023242"/>
    </source>
</evidence>
<evidence type="ECO:0000256" key="2">
    <source>
        <dbReference type="ARBA" id="ARBA00004123"/>
    </source>
</evidence>
<dbReference type="InterPro" id="IPR045249">
    <property type="entry name" value="HARBI1-like"/>
</dbReference>
<sequence length="249" mass="28598">MPVPTSDTFRKIAEEYFNVWNFPNCLGAIDGKHIRINCPAHSGTMYFNYKHFYSIVLQAVVDANYRFTIIDVGGYGKQSDGGTFRSSDIYELLKNKQLNIPLNEYLPSTNTLVPFVFIGDEAYPLLENLLKPYSGENLEKDSECFNKRLSRARKTVECAFGILYSKWRIFSKVIETTERTADNIVKACCVLQNMIIDKEGVQRHLKDIVFFPAKMAMQRPQHSGRTADNAKLIRDTFKIYICNNEIGYL</sequence>
<gene>
    <name evidence="9" type="ORF">ANN_28090</name>
</gene>
<comment type="cofactor">
    <cofactor evidence="1">
        <name>a divalent metal cation</name>
        <dbReference type="ChEBI" id="CHEBI:60240"/>
    </cofactor>
</comment>
<organism evidence="9 10">
    <name type="scientific">Periplaneta americana</name>
    <name type="common">American cockroach</name>
    <name type="synonym">Blatta americana</name>
    <dbReference type="NCBI Taxonomy" id="6978"/>
    <lineage>
        <taxon>Eukaryota</taxon>
        <taxon>Metazoa</taxon>
        <taxon>Ecdysozoa</taxon>
        <taxon>Arthropoda</taxon>
        <taxon>Hexapoda</taxon>
        <taxon>Insecta</taxon>
        <taxon>Pterygota</taxon>
        <taxon>Neoptera</taxon>
        <taxon>Polyneoptera</taxon>
        <taxon>Dictyoptera</taxon>
        <taxon>Blattodea</taxon>
        <taxon>Blattoidea</taxon>
        <taxon>Blattidae</taxon>
        <taxon>Blattinae</taxon>
        <taxon>Periplaneta</taxon>
    </lineage>
</organism>
<evidence type="ECO:0000259" key="8">
    <source>
        <dbReference type="Pfam" id="PF13359"/>
    </source>
</evidence>
<comment type="caution">
    <text evidence="9">The sequence shown here is derived from an EMBL/GenBank/DDBJ whole genome shotgun (WGS) entry which is preliminary data.</text>
</comment>